<reference evidence="2 3" key="2">
    <citation type="journal article" date="2016" name="Science">
        <title>A bacterium that degrades and assimilates poly(ethylene terephthalate).</title>
        <authorList>
            <person name="Yoshida S."/>
            <person name="Hiraga K."/>
            <person name="Takehana T."/>
            <person name="Taniguchi I."/>
            <person name="Yamaji H."/>
            <person name="Maeda Y."/>
            <person name="Toyohara K."/>
            <person name="Miyamoto K."/>
            <person name="Kimura Y."/>
            <person name="Oda K."/>
        </authorList>
    </citation>
    <scope>NUCLEOTIDE SEQUENCE [LARGE SCALE GENOMIC DNA]</scope>
    <source>
        <strain evidence="3">NBRC 110686 / TISTR 2288 / 201-F6</strain>
    </source>
</reference>
<sequence length="48" mass="4991">MQRAGSPARRGNSRETSIHAASSAVCGSRPTAQAWACRQGAGPGSHRR</sequence>
<accession>A0A0K8NZF5</accession>
<gene>
    <name evidence="2" type="ORF">ISF6_1539</name>
</gene>
<keyword evidence="3" id="KW-1185">Reference proteome</keyword>
<name>A0A0K8NZF5_PISS1</name>
<feature type="region of interest" description="Disordered" evidence="1">
    <location>
        <begin position="1"/>
        <end position="31"/>
    </location>
</feature>
<protein>
    <submittedName>
        <fullName evidence="2">Uncharacterized protein</fullName>
    </submittedName>
</protein>
<dbReference type="Proteomes" id="UP000037660">
    <property type="component" value="Unassembled WGS sequence"/>
</dbReference>
<evidence type="ECO:0000256" key="1">
    <source>
        <dbReference type="SAM" id="MobiDB-lite"/>
    </source>
</evidence>
<reference evidence="3" key="1">
    <citation type="submission" date="2015-07" db="EMBL/GenBank/DDBJ databases">
        <title>Discovery of a poly(ethylene terephthalate assimilation.</title>
        <authorList>
            <person name="Yoshida S."/>
            <person name="Hiraga K."/>
            <person name="Takehana T."/>
            <person name="Taniguchi I."/>
            <person name="Yamaji H."/>
            <person name="Maeda Y."/>
            <person name="Toyohara K."/>
            <person name="Miyamoto K."/>
            <person name="Kimura Y."/>
            <person name="Oda K."/>
        </authorList>
    </citation>
    <scope>NUCLEOTIDE SEQUENCE [LARGE SCALE GENOMIC DNA]</scope>
    <source>
        <strain evidence="3">NBRC 110686 / TISTR 2288 / 201-F6</strain>
    </source>
</reference>
<evidence type="ECO:0000313" key="2">
    <source>
        <dbReference type="EMBL" id="GAP35766.1"/>
    </source>
</evidence>
<evidence type="ECO:0000313" key="3">
    <source>
        <dbReference type="Proteomes" id="UP000037660"/>
    </source>
</evidence>
<comment type="caution">
    <text evidence="2">The sequence shown here is derived from an EMBL/GenBank/DDBJ whole genome shotgun (WGS) entry which is preliminary data.</text>
</comment>
<dbReference type="EMBL" id="BBYR01000028">
    <property type="protein sequence ID" value="GAP35766.1"/>
    <property type="molecule type" value="Genomic_DNA"/>
</dbReference>
<dbReference type="AlphaFoldDB" id="A0A0K8NZF5"/>
<dbReference type="STRING" id="1547922.ISF6_1539"/>
<organism evidence="2 3">
    <name type="scientific">Piscinibacter sakaiensis</name>
    <name type="common">Ideonella sakaiensis</name>
    <dbReference type="NCBI Taxonomy" id="1547922"/>
    <lineage>
        <taxon>Bacteria</taxon>
        <taxon>Pseudomonadati</taxon>
        <taxon>Pseudomonadota</taxon>
        <taxon>Betaproteobacteria</taxon>
        <taxon>Burkholderiales</taxon>
        <taxon>Sphaerotilaceae</taxon>
        <taxon>Piscinibacter</taxon>
    </lineage>
</organism>
<proteinExistence type="predicted"/>